<reference evidence="2" key="2">
    <citation type="submission" date="2016-11" db="EMBL/GenBank/DDBJ databases">
        <authorList>
            <person name="Informatics P."/>
        </authorList>
    </citation>
    <scope>NUCLEOTIDE SEQUENCE</scope>
    <source>
        <strain evidence="2">9789_1_13</strain>
        <plasmid evidence="2">9789_1_13</plasmid>
    </source>
</reference>
<dbReference type="RefSeq" id="WP_176703187.1">
    <property type="nucleotide sequence ID" value="NZ_LT635652.1"/>
</dbReference>
<feature type="region of interest" description="Disordered" evidence="1">
    <location>
        <begin position="30"/>
        <end position="55"/>
    </location>
</feature>
<organism evidence="2">
    <name type="scientific">Aeromonas caviae</name>
    <name type="common">Aeromonas punctata</name>
    <dbReference type="NCBI Taxonomy" id="648"/>
    <lineage>
        <taxon>Bacteria</taxon>
        <taxon>Pseudomonadati</taxon>
        <taxon>Pseudomonadota</taxon>
        <taxon>Gammaproteobacteria</taxon>
        <taxon>Aeromonadales</taxon>
        <taxon>Aeromonadaceae</taxon>
        <taxon>Aeromonas</taxon>
    </lineage>
</organism>
<evidence type="ECO:0000313" key="2">
    <source>
        <dbReference type="EMBL" id="SGZ37736.1"/>
    </source>
</evidence>
<protein>
    <submittedName>
        <fullName evidence="2">Uncharacterized protein</fullName>
    </submittedName>
</protein>
<reference evidence="2" key="1">
    <citation type="submission" date="2016-11" db="EMBL/GenBank/DDBJ databases">
        <title>Aeromonas genus plasmids.</title>
        <authorList>
            <person name="Klemm E.J."/>
            <person name="Page A.J."/>
        </authorList>
    </citation>
    <scope>NUCLEOTIDE SEQUENCE</scope>
    <source>
        <strain evidence="2">9789_1_13</strain>
        <plasmid evidence="2">9789_1_13</plasmid>
    </source>
</reference>
<proteinExistence type="predicted"/>
<evidence type="ECO:0000256" key="1">
    <source>
        <dbReference type="SAM" id="MobiDB-lite"/>
    </source>
</evidence>
<geneLocation type="plasmid" evidence="2">
    <name>9789_1_13</name>
</geneLocation>
<sequence>MTVRRLTEQELEALRTDMQEASMSMKTKLAKRRESATDTTAKIAHAQKSQDPLRG</sequence>
<keyword evidence="2" id="KW-0614">Plasmid</keyword>
<dbReference type="EMBL" id="LT635652">
    <property type="protein sequence ID" value="SGZ37736.1"/>
    <property type="molecule type" value="Genomic_DNA"/>
</dbReference>
<dbReference type="AlphaFoldDB" id="A0A9Q7WBV5"/>
<accession>A0A9Q7WBV5</accession>
<name>A0A9Q7WBV5_AERCA</name>